<dbReference type="GO" id="GO:0030976">
    <property type="term" value="F:thiamine pyrophosphate binding"/>
    <property type="evidence" value="ECO:0007669"/>
    <property type="project" value="UniProtKB-UniRule"/>
</dbReference>
<dbReference type="Pfam" id="PF02775">
    <property type="entry name" value="TPP_enzyme_C"/>
    <property type="match status" value="1"/>
</dbReference>
<dbReference type="NCBIfam" id="TIGR00118">
    <property type="entry name" value="acolac_lg"/>
    <property type="match status" value="1"/>
</dbReference>
<dbReference type="InterPro" id="IPR012846">
    <property type="entry name" value="Acetolactate_synth_lsu"/>
</dbReference>
<dbReference type="InterPro" id="IPR000399">
    <property type="entry name" value="TPP-bd_CS"/>
</dbReference>
<dbReference type="Gramene" id="Solyc06g059880.3.1">
    <property type="protein sequence ID" value="Solyc06g059880.3.1"/>
    <property type="gene ID" value="Solyc06g059880.3"/>
</dbReference>
<dbReference type="InterPro" id="IPR039368">
    <property type="entry name" value="AHAS_TPP"/>
</dbReference>
<evidence type="ECO:0000256" key="11">
    <source>
        <dbReference type="ARBA" id="ARBA00023052"/>
    </source>
</evidence>
<dbReference type="Proteomes" id="UP000004994">
    <property type="component" value="Chromosome 6"/>
</dbReference>
<comment type="cofactor">
    <cofactor evidence="14">
        <name>thiamine diphosphate</name>
        <dbReference type="ChEBI" id="CHEBI:58937"/>
    </cofactor>
    <text evidence="14">Binds 1 thiamine pyrophosphate per subunit.</text>
</comment>
<dbReference type="FunFam" id="3.40.50.970:FF:000007">
    <property type="entry name" value="Acetolactate synthase"/>
    <property type="match status" value="1"/>
</dbReference>
<name>A0A3Q7GX13_SOLLC</name>
<evidence type="ECO:0000259" key="17">
    <source>
        <dbReference type="Pfam" id="PF02776"/>
    </source>
</evidence>
<evidence type="ECO:0000256" key="8">
    <source>
        <dbReference type="ARBA" id="ARBA00022723"/>
    </source>
</evidence>
<dbReference type="RefSeq" id="XP_004242053.1">
    <property type="nucleotide sequence ID" value="XM_004242005.5"/>
</dbReference>
<dbReference type="CDD" id="cd07035">
    <property type="entry name" value="TPP_PYR_POX_like"/>
    <property type="match status" value="1"/>
</dbReference>
<dbReference type="CDD" id="cd02015">
    <property type="entry name" value="TPP_AHAS"/>
    <property type="match status" value="1"/>
</dbReference>
<dbReference type="OrthoDB" id="16262at2759"/>
<evidence type="ECO:0000256" key="3">
    <source>
        <dbReference type="ARBA" id="ARBA00007812"/>
    </source>
</evidence>
<keyword evidence="5 14" id="KW-0028">Amino-acid biosynthesis</keyword>
<keyword evidence="19" id="KW-1185">Reference proteome</keyword>
<keyword evidence="7 14" id="KW-0808">Transferase</keyword>
<dbReference type="GO" id="GO:0009635">
    <property type="term" value="P:response to herbicide"/>
    <property type="evidence" value="ECO:0007669"/>
    <property type="project" value="UniProtKB-KW"/>
</dbReference>
<dbReference type="GO" id="GO:0009099">
    <property type="term" value="P:L-valine biosynthetic process"/>
    <property type="evidence" value="ECO:0000318"/>
    <property type="project" value="GO_Central"/>
</dbReference>
<dbReference type="SUPFAM" id="SSF52518">
    <property type="entry name" value="Thiamin diphosphate-binding fold (THDP-binding)"/>
    <property type="match status" value="2"/>
</dbReference>
<evidence type="ECO:0000256" key="4">
    <source>
        <dbReference type="ARBA" id="ARBA00013145"/>
    </source>
</evidence>
<dbReference type="GeneID" id="101268696"/>
<keyword evidence="11 14" id="KW-0786">Thiamine pyrophosphate</keyword>
<accession>A0A3Q7GX13</accession>
<evidence type="ECO:0000256" key="5">
    <source>
        <dbReference type="ARBA" id="ARBA00022605"/>
    </source>
</evidence>
<feature type="domain" description="Thiamine pyrophosphate enzyme central" evidence="15">
    <location>
        <begin position="269"/>
        <end position="402"/>
    </location>
</feature>
<dbReference type="GO" id="GO:0003984">
    <property type="term" value="F:acetolactate synthase activity"/>
    <property type="evidence" value="ECO:0000318"/>
    <property type="project" value="GO_Central"/>
</dbReference>
<evidence type="ECO:0000256" key="6">
    <source>
        <dbReference type="ARBA" id="ARBA00022646"/>
    </source>
</evidence>
<dbReference type="UniPathway" id="UPA00047">
    <property type="reaction ID" value="UER00055"/>
</dbReference>
<evidence type="ECO:0000259" key="16">
    <source>
        <dbReference type="Pfam" id="PF02775"/>
    </source>
</evidence>
<gene>
    <name evidence="18" type="primary">LOC101268696</name>
</gene>
<dbReference type="Pfam" id="PF00205">
    <property type="entry name" value="TPP_enzyme_M"/>
    <property type="match status" value="1"/>
</dbReference>
<dbReference type="GO" id="GO:0050660">
    <property type="term" value="F:flavin adenine dinucleotide binding"/>
    <property type="evidence" value="ECO:0000318"/>
    <property type="project" value="GO_Central"/>
</dbReference>
<comment type="pathway">
    <text evidence="2 14">Amino-acid biosynthesis; L-valine biosynthesis; L-valine from pyruvate: step 1/4.</text>
</comment>
<dbReference type="GO" id="GO:0005948">
    <property type="term" value="C:acetolactate synthase complex"/>
    <property type="evidence" value="ECO:0000318"/>
    <property type="project" value="GO_Central"/>
</dbReference>
<dbReference type="AlphaFoldDB" id="A0A3Q7GX13"/>
<organism evidence="18">
    <name type="scientific">Solanum lycopersicum</name>
    <name type="common">Tomato</name>
    <name type="synonym">Lycopersicon esculentum</name>
    <dbReference type="NCBI Taxonomy" id="4081"/>
    <lineage>
        <taxon>Eukaryota</taxon>
        <taxon>Viridiplantae</taxon>
        <taxon>Streptophyta</taxon>
        <taxon>Embryophyta</taxon>
        <taxon>Tracheophyta</taxon>
        <taxon>Spermatophyta</taxon>
        <taxon>Magnoliopsida</taxon>
        <taxon>eudicotyledons</taxon>
        <taxon>Gunneridae</taxon>
        <taxon>Pentapetalae</taxon>
        <taxon>asterids</taxon>
        <taxon>lamiids</taxon>
        <taxon>Solanales</taxon>
        <taxon>Solanaceae</taxon>
        <taxon>Solanoideae</taxon>
        <taxon>Solaneae</taxon>
        <taxon>Solanum</taxon>
        <taxon>Solanum subgen. Lycopersicon</taxon>
    </lineage>
</organism>
<dbReference type="PaxDb" id="4081-Solyc06g059880.2.1"/>
<evidence type="ECO:0000256" key="9">
    <source>
        <dbReference type="ARBA" id="ARBA00022827"/>
    </source>
</evidence>
<evidence type="ECO:0000256" key="1">
    <source>
        <dbReference type="ARBA" id="ARBA00004974"/>
    </source>
</evidence>
<dbReference type="InterPro" id="IPR029061">
    <property type="entry name" value="THDP-binding"/>
</dbReference>
<dbReference type="InParanoid" id="A0A3Q7GX13"/>
<sequence>MAAFSQNPSTTLINNNRFTSSSILSSTSHVFPFPHTQTIIPHKSLIISINVSKTPNGAPAPSMETTFTSRFLPDEPRKGCDILVEALERQGVKNVFAYPGGTTLEIHQALTRSPTIRNILPRHEQGGVFAAEGYARATGFPGVCMATSGPGATNLISGLADAMADSIPIIAITGQVPRRMIGSDAFQEIPIVEVTRSITKHNYLVMDVHDIPRIVREAFFLARSGRPGPVLIDVPKDVQQQMDIPNWDQPMKLPGYISRLPLPPKKTLLEQIVRLISESKKPVLYVGGGCIQSSNELRRFAQLTGIPVASTLMGLGAFPAGDELSLQMLGMHGTVYSNYAVDRSDLLLAFGVRFDDRVTGKLETFASRAKIVHIDIDSTEIGKNKQPHVSICTDIKLALQGLNSILMDTENALKLNFSPWRKELTEQKLKYPLKYKFYGDSIPPQYAIEVLDELTNGNAIITSGVGQHQMWCAQYYKYKNPMQCLTSSGFGAMGFGLPAAIGAAIAIPDAIVVDIDGDGSFMMNVQELATVRAENLPVKMMILNNQHLGMATQWEDRFYKANRAHSYLGNPSNKARIFPNMLKFAEACDIPCAQVIHRNDVRDAIRKMLHTPGPYLLDVIVPHQEHVLPMIPSNGAFKDVITEGDGRCSY</sequence>
<dbReference type="InterPro" id="IPR011766">
    <property type="entry name" value="TPP_enzyme_TPP-bd"/>
</dbReference>
<evidence type="ECO:0000256" key="13">
    <source>
        <dbReference type="ARBA" id="ARBA00048670"/>
    </source>
</evidence>
<dbReference type="InterPro" id="IPR029035">
    <property type="entry name" value="DHS-like_NAD/FAD-binding_dom"/>
</dbReference>
<dbReference type="InterPro" id="IPR045229">
    <property type="entry name" value="TPP_enz"/>
</dbReference>
<evidence type="ECO:0000313" key="19">
    <source>
        <dbReference type="Proteomes" id="UP000004994"/>
    </source>
</evidence>
<dbReference type="SUPFAM" id="SSF52467">
    <property type="entry name" value="DHS-like NAD/FAD-binding domain"/>
    <property type="match status" value="1"/>
</dbReference>
<evidence type="ECO:0000256" key="12">
    <source>
        <dbReference type="ARBA" id="ARBA00023304"/>
    </source>
</evidence>
<dbReference type="UniPathway" id="UPA00049">
    <property type="reaction ID" value="UER00059"/>
</dbReference>
<dbReference type="PROSITE" id="PS00187">
    <property type="entry name" value="TPP_ENZYMES"/>
    <property type="match status" value="1"/>
</dbReference>
<keyword evidence="9" id="KW-0274">FAD</keyword>
<dbReference type="InterPro" id="IPR012001">
    <property type="entry name" value="Thiamin_PyroP_enz_TPP-bd_dom"/>
</dbReference>
<protein>
    <recommendedName>
        <fullName evidence="4 14">Acetolactate synthase</fullName>
        <ecNumber evidence="4 14">2.2.1.6</ecNumber>
    </recommendedName>
</protein>
<comment type="cofactor">
    <cofactor evidence="14">
        <name>Mg(2+)</name>
        <dbReference type="ChEBI" id="CHEBI:18420"/>
    </cofactor>
    <text evidence="14">Binds 1 Mg(2+) ion per subunit.</text>
</comment>
<dbReference type="Gene3D" id="3.40.50.1220">
    <property type="entry name" value="TPP-binding domain"/>
    <property type="match status" value="1"/>
</dbReference>
<dbReference type="EC" id="2.2.1.6" evidence="4 14"/>
<dbReference type="KEGG" id="sly:101268696"/>
<evidence type="ECO:0000256" key="10">
    <source>
        <dbReference type="ARBA" id="ARBA00022842"/>
    </source>
</evidence>
<keyword evidence="6" id="KW-0359">Herbicide resistance</keyword>
<keyword evidence="8 14" id="KW-0479">Metal-binding</keyword>
<dbReference type="EnsemblPlants" id="Solyc06g059880.3.1">
    <property type="protein sequence ID" value="Solyc06g059880.3.1"/>
    <property type="gene ID" value="Solyc06g059880.3"/>
</dbReference>
<dbReference type="SMR" id="A0A3Q7GX13"/>
<evidence type="ECO:0000313" key="18">
    <source>
        <dbReference type="EnsemblPlants" id="Solyc06g059880.3.1"/>
    </source>
</evidence>
<keyword evidence="12 14" id="KW-0100">Branched-chain amino acid biosynthesis</keyword>
<evidence type="ECO:0000259" key="15">
    <source>
        <dbReference type="Pfam" id="PF00205"/>
    </source>
</evidence>
<feature type="domain" description="Thiamine pyrophosphate enzyme TPP-binding" evidence="16">
    <location>
        <begin position="464"/>
        <end position="619"/>
    </location>
</feature>
<dbReference type="InterPro" id="IPR012000">
    <property type="entry name" value="Thiamin_PyroP_enz_cen_dom"/>
</dbReference>
<keyword evidence="10 14" id="KW-0460">Magnesium</keyword>
<dbReference type="Gene3D" id="3.40.50.970">
    <property type="match status" value="2"/>
</dbReference>
<reference evidence="18" key="1">
    <citation type="journal article" date="2012" name="Nature">
        <title>The tomato genome sequence provides insights into fleshy fruit evolution.</title>
        <authorList>
            <consortium name="Tomato Genome Consortium"/>
        </authorList>
    </citation>
    <scope>NUCLEOTIDE SEQUENCE [LARGE SCALE GENOMIC DNA]</scope>
    <source>
        <strain evidence="18">cv. Heinz 1706</strain>
    </source>
</reference>
<keyword evidence="9" id="KW-0285">Flavoprotein</keyword>
<dbReference type="FunFam" id="3.40.50.1220:FF:000008">
    <property type="entry name" value="Acetolactate synthase"/>
    <property type="match status" value="1"/>
</dbReference>
<comment type="catalytic activity">
    <reaction evidence="13 14">
        <text>2 pyruvate + H(+) = (2S)-2-acetolactate + CO2</text>
        <dbReference type="Rhea" id="RHEA:25249"/>
        <dbReference type="ChEBI" id="CHEBI:15361"/>
        <dbReference type="ChEBI" id="CHEBI:15378"/>
        <dbReference type="ChEBI" id="CHEBI:16526"/>
        <dbReference type="ChEBI" id="CHEBI:58476"/>
        <dbReference type="EC" id="2.2.1.6"/>
    </reaction>
</comment>
<evidence type="ECO:0000256" key="7">
    <source>
        <dbReference type="ARBA" id="ARBA00022679"/>
    </source>
</evidence>
<evidence type="ECO:0000256" key="2">
    <source>
        <dbReference type="ARBA" id="ARBA00005025"/>
    </source>
</evidence>
<dbReference type="PANTHER" id="PTHR18968:SF160">
    <property type="entry name" value="ACETOLACTATE SYNTHASE"/>
    <property type="match status" value="1"/>
</dbReference>
<dbReference type="Pfam" id="PF02776">
    <property type="entry name" value="TPP_enzyme_N"/>
    <property type="match status" value="1"/>
</dbReference>
<dbReference type="OMA" id="ISPECVI"/>
<proteinExistence type="inferred from homology"/>
<dbReference type="PANTHER" id="PTHR18968">
    <property type="entry name" value="THIAMINE PYROPHOSPHATE ENZYMES"/>
    <property type="match status" value="1"/>
</dbReference>
<dbReference type="GO" id="GO:0009097">
    <property type="term" value="P:isoleucine biosynthetic process"/>
    <property type="evidence" value="ECO:0000318"/>
    <property type="project" value="GO_Central"/>
</dbReference>
<reference evidence="18" key="2">
    <citation type="submission" date="2019-01" db="UniProtKB">
        <authorList>
            <consortium name="EnsemblPlants"/>
        </authorList>
    </citation>
    <scope>IDENTIFICATION</scope>
    <source>
        <strain evidence="18">cv. Heinz 1706</strain>
    </source>
</reference>
<evidence type="ECO:0000256" key="14">
    <source>
        <dbReference type="RuleBase" id="RU003591"/>
    </source>
</evidence>
<feature type="domain" description="Thiamine pyrophosphate enzyme N-terminal TPP-binding" evidence="17">
    <location>
        <begin position="78"/>
        <end position="189"/>
    </location>
</feature>
<dbReference type="GO" id="GO:0000287">
    <property type="term" value="F:magnesium ion binding"/>
    <property type="evidence" value="ECO:0007669"/>
    <property type="project" value="UniProtKB-UniRule"/>
</dbReference>
<comment type="similarity">
    <text evidence="3 14">Belongs to the TPP enzyme family.</text>
</comment>
<dbReference type="STRING" id="4081.A0A3Q7GX13"/>
<comment type="pathway">
    <text evidence="1 14">Amino-acid biosynthesis; L-isoleucine biosynthesis; L-isoleucine from 2-oxobutanoate: step 1/4.</text>
</comment>